<protein>
    <submittedName>
        <fullName evidence="1 3">Uncharacterized protein</fullName>
    </submittedName>
</protein>
<name>A0A6A6Y8M7_9PEZI</name>
<sequence>MLPPNTSLPGRSIWDGLGRETFERHVHALSRTGTVPDPVVLKEEDWPKSSHWDILPFAVEKQLADDLAFIAACEYGVGYVTAATAAPATGEAGMTVRLAANEGVCDSVERAMQAVFRILERCAGKSISRECCAEAIFDAVVNLNFNRIQGRLASRFFRPPPHKRGTPRKPLADRVRGHIASSKPIKRLSETSKDFATLFTQANAFHASFVQLESSKDADKTEATKTVIRQAFLLTVDGVSLPSRLKRIGYPASMVDTRDVRGVNKVANYWRICNSLAHFSRFYRTLFRKLHLERLEAYQPLCTPLKKFVHAKVQMVVLYETSLLSTWPRVIGASKEACFLCNSFIKSHGSFYMLKAHRQIFP</sequence>
<dbReference type="AlphaFoldDB" id="A0A6A6Y8M7"/>
<evidence type="ECO:0000313" key="2">
    <source>
        <dbReference type="Proteomes" id="UP000504636"/>
    </source>
</evidence>
<gene>
    <name evidence="1 3" type="ORF">BDZ99DRAFT_543847</name>
</gene>
<dbReference type="EMBL" id="MU003711">
    <property type="protein sequence ID" value="KAF2804913.1"/>
    <property type="molecule type" value="Genomic_DNA"/>
</dbReference>
<accession>A0A6A6Y8M7</accession>
<organism evidence="1">
    <name type="scientific">Mytilinidion resinicola</name>
    <dbReference type="NCBI Taxonomy" id="574789"/>
    <lineage>
        <taxon>Eukaryota</taxon>
        <taxon>Fungi</taxon>
        <taxon>Dikarya</taxon>
        <taxon>Ascomycota</taxon>
        <taxon>Pezizomycotina</taxon>
        <taxon>Dothideomycetes</taxon>
        <taxon>Pleosporomycetidae</taxon>
        <taxon>Mytilinidiales</taxon>
        <taxon>Mytilinidiaceae</taxon>
        <taxon>Mytilinidion</taxon>
    </lineage>
</organism>
<proteinExistence type="predicted"/>
<dbReference type="RefSeq" id="XP_033571877.1">
    <property type="nucleotide sequence ID" value="XM_033726800.1"/>
</dbReference>
<dbReference type="Pfam" id="PF14441">
    <property type="entry name" value="OTT_1508_deam"/>
    <property type="match status" value="1"/>
</dbReference>
<evidence type="ECO:0000313" key="3">
    <source>
        <dbReference type="RefSeq" id="XP_033571877.1"/>
    </source>
</evidence>
<reference evidence="1 3" key="1">
    <citation type="journal article" date="2020" name="Stud. Mycol.">
        <title>101 Dothideomycetes genomes: a test case for predicting lifestyles and emergence of pathogens.</title>
        <authorList>
            <person name="Haridas S."/>
            <person name="Albert R."/>
            <person name="Binder M."/>
            <person name="Bloem J."/>
            <person name="Labutti K."/>
            <person name="Salamov A."/>
            <person name="Andreopoulos B."/>
            <person name="Baker S."/>
            <person name="Barry K."/>
            <person name="Bills G."/>
            <person name="Bluhm B."/>
            <person name="Cannon C."/>
            <person name="Castanera R."/>
            <person name="Culley D."/>
            <person name="Daum C."/>
            <person name="Ezra D."/>
            <person name="Gonzalez J."/>
            <person name="Henrissat B."/>
            <person name="Kuo A."/>
            <person name="Liang C."/>
            <person name="Lipzen A."/>
            <person name="Lutzoni F."/>
            <person name="Magnuson J."/>
            <person name="Mondo S."/>
            <person name="Nolan M."/>
            <person name="Ohm R."/>
            <person name="Pangilinan J."/>
            <person name="Park H.-J."/>
            <person name="Ramirez L."/>
            <person name="Alfaro M."/>
            <person name="Sun H."/>
            <person name="Tritt A."/>
            <person name="Yoshinaga Y."/>
            <person name="Zwiers L.-H."/>
            <person name="Turgeon B."/>
            <person name="Goodwin S."/>
            <person name="Spatafora J."/>
            <person name="Crous P."/>
            <person name="Grigoriev I."/>
        </authorList>
    </citation>
    <scope>NUCLEOTIDE SEQUENCE</scope>
    <source>
        <strain evidence="1 3">CBS 304.34</strain>
    </source>
</reference>
<evidence type="ECO:0000313" key="1">
    <source>
        <dbReference type="EMBL" id="KAF2804913.1"/>
    </source>
</evidence>
<dbReference type="GeneID" id="54467693"/>
<keyword evidence="2" id="KW-1185">Reference proteome</keyword>
<dbReference type="InterPro" id="IPR027796">
    <property type="entry name" value="OTT_1508_deam-like"/>
</dbReference>
<dbReference type="Proteomes" id="UP000504636">
    <property type="component" value="Unplaced"/>
</dbReference>
<dbReference type="OrthoDB" id="4851849at2759"/>
<reference evidence="3" key="2">
    <citation type="submission" date="2020-04" db="EMBL/GenBank/DDBJ databases">
        <authorList>
            <consortium name="NCBI Genome Project"/>
        </authorList>
    </citation>
    <scope>NUCLEOTIDE SEQUENCE</scope>
    <source>
        <strain evidence="3">CBS 304.34</strain>
    </source>
</reference>
<reference evidence="3" key="3">
    <citation type="submission" date="2025-04" db="UniProtKB">
        <authorList>
            <consortium name="RefSeq"/>
        </authorList>
    </citation>
    <scope>IDENTIFICATION</scope>
    <source>
        <strain evidence="3">CBS 304.34</strain>
    </source>
</reference>